<dbReference type="AlphaFoldDB" id="D5VS71"/>
<comment type="subunit">
    <text evidence="2 10">Homodimer.</text>
</comment>
<feature type="binding site" evidence="10">
    <location>
        <position position="160"/>
    </location>
    <ligand>
        <name>substrate</name>
    </ligand>
</feature>
<comment type="function">
    <text evidence="10">Pyrophosphatase that catalyzes the hydrolysis of nucleoside triphosphates to their monophosphate derivatives, with a high preference for the non-canonical purine nucleotides XTP (xanthosine triphosphate), dITP (deoxyinosine triphosphate) and ITP. Seems to function as a house-cleaning enzyme that removes non-canonical purine nucleotides from the nucleotide pool, thus preventing their incorporation into DNA/RNA and avoiding chromosomal lesions.</text>
</comment>
<keyword evidence="5 10" id="KW-0378">Hydrolase</keyword>
<dbReference type="PANTHER" id="PTHR11067:SF9">
    <property type="entry name" value="INOSINE TRIPHOSPHATE PYROPHOSPHATASE"/>
    <property type="match status" value="1"/>
</dbReference>
<dbReference type="KEGG" id="mif:Metin_0757"/>
<name>D5VS71_METIM</name>
<protein>
    <recommendedName>
        <fullName evidence="10">dITP/XTP pyrophosphatase</fullName>
        <ecNumber evidence="10">3.6.1.66</ecNumber>
    </recommendedName>
    <alternativeName>
        <fullName evidence="10">Non-canonical purine NTP pyrophosphatase</fullName>
    </alternativeName>
    <alternativeName>
        <fullName evidence="10">Non-standard purine NTP pyrophosphatase</fullName>
    </alternativeName>
    <alternativeName>
        <fullName evidence="10">Nucleoside-triphosphate diphosphatase</fullName>
    </alternativeName>
    <alternativeName>
        <fullName evidence="10">Nucleoside-triphosphate pyrophosphatase</fullName>
        <shortName evidence="10">NTPase</shortName>
    </alternativeName>
</protein>
<feature type="binding site" evidence="10">
    <location>
        <begin position="165"/>
        <end position="166"/>
    </location>
    <ligand>
        <name>substrate</name>
    </ligand>
</feature>
<keyword evidence="6 10" id="KW-0460">Magnesium</keyword>
<dbReference type="CDD" id="cd00515">
    <property type="entry name" value="HAM1"/>
    <property type="match status" value="1"/>
</dbReference>
<dbReference type="NCBIfam" id="NF011396">
    <property type="entry name" value="PRK14821.1"/>
    <property type="match status" value="1"/>
</dbReference>
<dbReference type="eggNOG" id="arCOG04184">
    <property type="taxonomic scope" value="Archaea"/>
</dbReference>
<sequence length="181" mass="20726">MEIYFITGNINKVREAETILKDIKIKNIKIEYPELQGTLEEVAEFGAKYCYERLKKPLIVEDSGFFVEALKGFPGTYSRFVYETIGNEGILKLLKGVSDRRAYFKSVIGYCDENGVQLFSGVVKGYVSSEIRGDKGFGYDPIFIPEGYDKTFGELGIEEKSKVSHRRKAFEKLREFLLKKI</sequence>
<dbReference type="GO" id="GO:0017111">
    <property type="term" value="F:ribonucleoside triphosphate phosphatase activity"/>
    <property type="evidence" value="ECO:0007669"/>
    <property type="project" value="InterPro"/>
</dbReference>
<feature type="binding site" evidence="10">
    <location>
        <begin position="137"/>
        <end position="140"/>
    </location>
    <ligand>
        <name>substrate</name>
    </ligand>
</feature>
<gene>
    <name evidence="12" type="ordered locus">Metin_0757</name>
</gene>
<feature type="binding site" evidence="10">
    <location>
        <position position="63"/>
    </location>
    <ligand>
        <name>substrate</name>
    </ligand>
</feature>
<dbReference type="GO" id="GO:0036222">
    <property type="term" value="F:XTP diphosphatase activity"/>
    <property type="evidence" value="ECO:0007669"/>
    <property type="project" value="UniProtKB-UniRule"/>
</dbReference>
<evidence type="ECO:0000313" key="13">
    <source>
        <dbReference type="Proteomes" id="UP000002061"/>
    </source>
</evidence>
<feature type="binding site" evidence="10">
    <location>
        <position position="62"/>
    </location>
    <ligand>
        <name>Mg(2+)</name>
        <dbReference type="ChEBI" id="CHEBI:18420"/>
    </ligand>
</feature>
<dbReference type="HOGENOM" id="CLU_082080_1_0_2"/>
<dbReference type="EMBL" id="CP002009">
    <property type="protein sequence ID" value="ADG13424.1"/>
    <property type="molecule type" value="Genomic_DNA"/>
</dbReference>
<dbReference type="GO" id="GO:0035870">
    <property type="term" value="F:dITP diphosphatase activity"/>
    <property type="evidence" value="ECO:0007669"/>
    <property type="project" value="UniProtKB-UniRule"/>
</dbReference>
<evidence type="ECO:0000256" key="7">
    <source>
        <dbReference type="ARBA" id="ARBA00023080"/>
    </source>
</evidence>
<dbReference type="GO" id="GO:0009146">
    <property type="term" value="P:purine nucleoside triphosphate catabolic process"/>
    <property type="evidence" value="ECO:0007669"/>
    <property type="project" value="UniProtKB-UniRule"/>
</dbReference>
<evidence type="ECO:0000256" key="2">
    <source>
        <dbReference type="ARBA" id="ARBA00011738"/>
    </source>
</evidence>
<dbReference type="GO" id="GO:0036220">
    <property type="term" value="F:ITP diphosphatase activity"/>
    <property type="evidence" value="ECO:0007669"/>
    <property type="project" value="UniProtKB-UniRule"/>
</dbReference>
<organism evidence="12 13">
    <name type="scientific">Methanocaldococcus infernus (strain DSM 11812 / JCM 15783 / ME)</name>
    <dbReference type="NCBI Taxonomy" id="573063"/>
    <lineage>
        <taxon>Archaea</taxon>
        <taxon>Methanobacteriati</taxon>
        <taxon>Methanobacteriota</taxon>
        <taxon>Methanomada group</taxon>
        <taxon>Methanococci</taxon>
        <taxon>Methanococcales</taxon>
        <taxon>Methanocaldococcaceae</taxon>
        <taxon>Methanocaldococcus</taxon>
    </lineage>
</organism>
<proteinExistence type="inferred from homology"/>
<keyword evidence="7 10" id="KW-0546">Nucleotide metabolism</keyword>
<feature type="binding site" evidence="10">
    <location>
        <begin position="7"/>
        <end position="12"/>
    </location>
    <ligand>
        <name>substrate</name>
    </ligand>
</feature>
<evidence type="ECO:0000256" key="10">
    <source>
        <dbReference type="HAMAP-Rule" id="MF_01405"/>
    </source>
</evidence>
<dbReference type="FunFam" id="3.90.950.10:FF:000001">
    <property type="entry name" value="dITP/XTP pyrophosphatase"/>
    <property type="match status" value="1"/>
</dbReference>
<evidence type="ECO:0000256" key="1">
    <source>
        <dbReference type="ARBA" id="ARBA00008023"/>
    </source>
</evidence>
<dbReference type="RefSeq" id="WP_013100170.1">
    <property type="nucleotide sequence ID" value="NC_014122.1"/>
</dbReference>
<evidence type="ECO:0000313" key="12">
    <source>
        <dbReference type="EMBL" id="ADG13424.1"/>
    </source>
</evidence>
<comment type="catalytic activity">
    <reaction evidence="8 10">
        <text>dITP + H2O = dIMP + diphosphate + H(+)</text>
        <dbReference type="Rhea" id="RHEA:28342"/>
        <dbReference type="ChEBI" id="CHEBI:15377"/>
        <dbReference type="ChEBI" id="CHEBI:15378"/>
        <dbReference type="ChEBI" id="CHEBI:33019"/>
        <dbReference type="ChEBI" id="CHEBI:61194"/>
        <dbReference type="ChEBI" id="CHEBI:61382"/>
        <dbReference type="EC" id="3.6.1.66"/>
    </reaction>
</comment>
<comment type="catalytic activity">
    <reaction evidence="9 10">
        <text>XTP + H2O = XMP + diphosphate + H(+)</text>
        <dbReference type="Rhea" id="RHEA:28610"/>
        <dbReference type="ChEBI" id="CHEBI:15377"/>
        <dbReference type="ChEBI" id="CHEBI:15378"/>
        <dbReference type="ChEBI" id="CHEBI:33019"/>
        <dbReference type="ChEBI" id="CHEBI:57464"/>
        <dbReference type="ChEBI" id="CHEBI:61314"/>
        <dbReference type="EC" id="3.6.1.66"/>
    </reaction>
</comment>
<dbReference type="InterPro" id="IPR002637">
    <property type="entry name" value="RdgB/HAM1"/>
</dbReference>
<evidence type="ECO:0000256" key="5">
    <source>
        <dbReference type="ARBA" id="ARBA00022801"/>
    </source>
</evidence>
<dbReference type="STRING" id="573063.Metin_0757"/>
<accession>D5VS71</accession>
<comment type="similarity">
    <text evidence="1 10 11">Belongs to the HAM1 NTPase family.</text>
</comment>
<comment type="cofactor">
    <cofactor evidence="10">
        <name>Mg(2+)</name>
        <dbReference type="ChEBI" id="CHEBI:18420"/>
    </cofactor>
    <text evidence="10">Binds 1 Mg(2+) ion per subunit.</text>
</comment>
<keyword evidence="4 10" id="KW-0547">Nucleotide-binding</keyword>
<evidence type="ECO:0000256" key="3">
    <source>
        <dbReference type="ARBA" id="ARBA00022723"/>
    </source>
</evidence>
<evidence type="ECO:0000256" key="9">
    <source>
        <dbReference type="ARBA" id="ARBA00052017"/>
    </source>
</evidence>
<dbReference type="Gene3D" id="3.90.950.10">
    <property type="match status" value="1"/>
</dbReference>
<dbReference type="OrthoDB" id="372108at2157"/>
<feature type="binding site" evidence="10">
    <location>
        <position position="34"/>
    </location>
    <ligand>
        <name>Mg(2+)</name>
        <dbReference type="ChEBI" id="CHEBI:18420"/>
    </ligand>
</feature>
<dbReference type="HAMAP" id="MF_01405">
    <property type="entry name" value="Non_canon_purine_NTPase"/>
    <property type="match status" value="1"/>
</dbReference>
<dbReference type="NCBIfam" id="TIGR00042">
    <property type="entry name" value="RdgB/HAM1 family non-canonical purine NTP pyrophosphatase"/>
    <property type="match status" value="1"/>
</dbReference>
<dbReference type="EC" id="3.6.1.66" evidence="10"/>
<dbReference type="SUPFAM" id="SSF52972">
    <property type="entry name" value="ITPase-like"/>
    <property type="match status" value="1"/>
</dbReference>
<evidence type="ECO:0000256" key="6">
    <source>
        <dbReference type="ARBA" id="ARBA00022842"/>
    </source>
</evidence>
<comment type="catalytic activity">
    <reaction evidence="10">
        <text>ITP + H2O = IMP + diphosphate + H(+)</text>
        <dbReference type="Rhea" id="RHEA:29399"/>
        <dbReference type="ChEBI" id="CHEBI:15377"/>
        <dbReference type="ChEBI" id="CHEBI:15378"/>
        <dbReference type="ChEBI" id="CHEBI:33019"/>
        <dbReference type="ChEBI" id="CHEBI:58053"/>
        <dbReference type="ChEBI" id="CHEBI:61402"/>
        <dbReference type="EC" id="3.6.1.66"/>
    </reaction>
</comment>
<dbReference type="Proteomes" id="UP000002061">
    <property type="component" value="Chromosome"/>
</dbReference>
<dbReference type="GO" id="GO:0000166">
    <property type="term" value="F:nucleotide binding"/>
    <property type="evidence" value="ECO:0007669"/>
    <property type="project" value="UniProtKB-KW"/>
</dbReference>
<evidence type="ECO:0000256" key="8">
    <source>
        <dbReference type="ARBA" id="ARBA00051875"/>
    </source>
</evidence>
<dbReference type="InterPro" id="IPR029001">
    <property type="entry name" value="ITPase-like_fam"/>
</dbReference>
<reference evidence="12" key="1">
    <citation type="submission" date="2010-04" db="EMBL/GenBank/DDBJ databases">
        <title>Complete sequence of Methanocaldococcus infernus ME.</title>
        <authorList>
            <consortium name="US DOE Joint Genome Institute"/>
            <person name="Lucas S."/>
            <person name="Copeland A."/>
            <person name="Lapidus A."/>
            <person name="Cheng J.-F."/>
            <person name="Bruce D."/>
            <person name="Goodwin L."/>
            <person name="Pitluck S."/>
            <person name="Munk A.C."/>
            <person name="Detter J.C."/>
            <person name="Han C."/>
            <person name="Tapia R."/>
            <person name="Land M."/>
            <person name="Hauser L."/>
            <person name="Kyrpides N."/>
            <person name="Mikhailova N."/>
            <person name="Sieprawska-Lupa M."/>
            <person name="Whitman W.B."/>
            <person name="Woyke T."/>
        </authorList>
    </citation>
    <scope>NUCLEOTIDE SEQUENCE [LARGE SCALE GENOMIC DNA]</scope>
    <source>
        <strain evidence="12">ME</strain>
    </source>
</reference>
<feature type="active site" description="Proton acceptor" evidence="10">
    <location>
        <position position="62"/>
    </location>
</feature>
<keyword evidence="3 10" id="KW-0479">Metal-binding</keyword>
<dbReference type="GO" id="GO:0046872">
    <property type="term" value="F:metal ion binding"/>
    <property type="evidence" value="ECO:0007669"/>
    <property type="project" value="UniProtKB-KW"/>
</dbReference>
<evidence type="ECO:0000256" key="11">
    <source>
        <dbReference type="RuleBase" id="RU003781"/>
    </source>
</evidence>
<dbReference type="PANTHER" id="PTHR11067">
    <property type="entry name" value="INOSINE TRIPHOSPHATE PYROPHOSPHATASE/HAM1 PROTEIN"/>
    <property type="match status" value="1"/>
</dbReference>
<dbReference type="Pfam" id="PF01725">
    <property type="entry name" value="Ham1p_like"/>
    <property type="match status" value="1"/>
</dbReference>
<keyword evidence="13" id="KW-1185">Reference proteome</keyword>
<dbReference type="GO" id="GO:0005737">
    <property type="term" value="C:cytoplasm"/>
    <property type="evidence" value="ECO:0007669"/>
    <property type="project" value="TreeGrafter"/>
</dbReference>
<dbReference type="InterPro" id="IPR020922">
    <property type="entry name" value="dITP/XTP_pyrophosphatase"/>
</dbReference>
<dbReference type="GO" id="GO:0009117">
    <property type="term" value="P:nucleotide metabolic process"/>
    <property type="evidence" value="ECO:0007669"/>
    <property type="project" value="UniProtKB-KW"/>
</dbReference>
<dbReference type="GeneID" id="9131769"/>
<evidence type="ECO:0000256" key="4">
    <source>
        <dbReference type="ARBA" id="ARBA00022741"/>
    </source>
</evidence>